<feature type="binding site" evidence="8">
    <location>
        <position position="273"/>
    </location>
    <ligand>
        <name>Mn(2+)</name>
        <dbReference type="ChEBI" id="CHEBI:29035"/>
    </ligand>
</feature>
<keyword evidence="12" id="KW-1185">Reference proteome</keyword>
<dbReference type="GO" id="GO:0005886">
    <property type="term" value="C:plasma membrane"/>
    <property type="evidence" value="ECO:0007669"/>
    <property type="project" value="UniProtKB-SubCell"/>
</dbReference>
<accession>A0A8J6PK71</accession>
<feature type="transmembrane region" description="Helical" evidence="9">
    <location>
        <begin position="178"/>
        <end position="197"/>
    </location>
</feature>
<evidence type="ECO:0000313" key="12">
    <source>
        <dbReference type="Proteomes" id="UP000652681"/>
    </source>
</evidence>
<comment type="subcellular location">
    <subcellularLocation>
        <location evidence="1">Cell membrane</location>
        <topology evidence="1">Multi-pass membrane protein</topology>
    </subcellularLocation>
</comment>
<evidence type="ECO:0000256" key="7">
    <source>
        <dbReference type="PIRSR" id="PIRSR005091-2"/>
    </source>
</evidence>
<protein>
    <submittedName>
        <fullName evidence="11">LTA synthase family protein</fullName>
    </submittedName>
</protein>
<gene>
    <name evidence="11" type="ORF">H9Y05_12680</name>
</gene>
<evidence type="ECO:0000256" key="4">
    <source>
        <dbReference type="ARBA" id="ARBA00022989"/>
    </source>
</evidence>
<feature type="domain" description="Sulfatase N-terminal" evidence="10">
    <location>
        <begin position="266"/>
        <end position="537"/>
    </location>
</feature>
<evidence type="ECO:0000256" key="8">
    <source>
        <dbReference type="PIRSR" id="PIRSR005091-3"/>
    </source>
</evidence>
<evidence type="ECO:0000256" key="3">
    <source>
        <dbReference type="ARBA" id="ARBA00022692"/>
    </source>
</evidence>
<dbReference type="Gene3D" id="3.40.720.10">
    <property type="entry name" value="Alkaline Phosphatase, subunit A"/>
    <property type="match status" value="1"/>
</dbReference>
<dbReference type="Gene3D" id="3.30.1120.80">
    <property type="match status" value="1"/>
</dbReference>
<name>A0A8J6PK71_9FLAO</name>
<dbReference type="InterPro" id="IPR012160">
    <property type="entry name" value="LtaS-like"/>
</dbReference>
<feature type="binding site" evidence="8">
    <location>
        <position position="484"/>
    </location>
    <ligand>
        <name>Mn(2+)</name>
        <dbReference type="ChEBI" id="CHEBI:29035"/>
    </ligand>
</feature>
<feature type="transmembrane region" description="Helical" evidence="9">
    <location>
        <begin position="134"/>
        <end position="157"/>
    </location>
</feature>
<keyword evidence="3 9" id="KW-0812">Transmembrane</keyword>
<keyword evidence="7" id="KW-0464">Manganese</keyword>
<keyword evidence="5 9" id="KW-0472">Membrane</keyword>
<dbReference type="CDD" id="cd16015">
    <property type="entry name" value="LTA_synthase"/>
    <property type="match status" value="1"/>
</dbReference>
<feature type="active site" evidence="6">
    <location>
        <position position="313"/>
    </location>
</feature>
<dbReference type="InterPro" id="IPR000917">
    <property type="entry name" value="Sulfatase_N"/>
</dbReference>
<dbReference type="GO" id="GO:0046872">
    <property type="term" value="F:metal ion binding"/>
    <property type="evidence" value="ECO:0007669"/>
    <property type="project" value="UniProtKB-KW"/>
</dbReference>
<comment type="caution">
    <text evidence="11">The sequence shown here is derived from an EMBL/GenBank/DDBJ whole genome shotgun (WGS) entry which is preliminary data.</text>
</comment>
<feature type="binding site" evidence="7">
    <location>
        <position position="429"/>
    </location>
    <ligand>
        <name>substrate</name>
    </ligand>
</feature>
<organism evidence="11 12">
    <name type="scientific">Taishania pollutisoli</name>
    <dbReference type="NCBI Taxonomy" id="2766479"/>
    <lineage>
        <taxon>Bacteria</taxon>
        <taxon>Pseudomonadati</taxon>
        <taxon>Bacteroidota</taxon>
        <taxon>Flavobacteriia</taxon>
        <taxon>Flavobacteriales</taxon>
        <taxon>Crocinitomicaceae</taxon>
        <taxon>Taishania</taxon>
    </lineage>
</organism>
<dbReference type="SUPFAM" id="SSF53649">
    <property type="entry name" value="Alkaline phosphatase-like"/>
    <property type="match status" value="1"/>
</dbReference>
<dbReference type="Pfam" id="PF00884">
    <property type="entry name" value="Sulfatase"/>
    <property type="match status" value="1"/>
</dbReference>
<sequence length="631" mass="72839">MKFRDKIPLQVRLLFRQLLFVVVLMTMTRLIFHVFNRQAFSEVNLYDYIVGIWFDCVTAALFFLPYMLVYLAPVPVSLREQGWYRMICTFLFLATTFLIIGLNLADVEYFKYTSKRSTIDLLTILGAGSDLRQLITTFLSDFWYLIILFVAAIYGSFRFYRKNRDTARQPVSFVKDTIYYLCIIGVFVFVGRGGFVFKPVGVLDASRYTDASKTALVLNTPFTMVKSFGSEQLKEENFYPSIQATERYFNPVKQSHPQHILPDGTNVVILILESFGKEFIGYYNQGKTYTPFLDSLLTESMTFDAGFANGKKSIEAVPSIFASIPSLQDSPYISSPYNSNRIVGLPELLKQHGYESAFFHGATNGSMRFDAFADYIGFDHYFGRKEYGNDAHFDKTWGISDEYFNPWTARKLSTLKQPFLATLFTISSHHPFYIPEHRKKEVIYGPQPLCASISYGDLSLKLFFEEAKKQAWYNNTVFIICADHTPGTETDFYNLRTQLYQIPFAIYHPGGKLPKGKSEQLIQQIDIYPTILDLLNINTGFYSFGNSVYDKTDRFSVSYLEGNYFYFENNKMLVFSGNQARNLYDFTSRGNSLVDVSSMYRNEVDRYEKTLKAIIQRYNHDLIRNKTTAIK</sequence>
<keyword evidence="7" id="KW-0479">Metal-binding</keyword>
<evidence type="ECO:0000313" key="11">
    <source>
        <dbReference type="EMBL" id="MBC9813326.1"/>
    </source>
</evidence>
<feature type="binding site" evidence="8">
    <location>
        <position position="483"/>
    </location>
    <ligand>
        <name>Mn(2+)</name>
        <dbReference type="ChEBI" id="CHEBI:29035"/>
    </ligand>
</feature>
<dbReference type="InterPro" id="IPR050448">
    <property type="entry name" value="OpgB/LTA_synthase_biosynth"/>
</dbReference>
<dbReference type="RefSeq" id="WP_216714498.1">
    <property type="nucleotide sequence ID" value="NZ_JACVEL010000009.1"/>
</dbReference>
<feature type="transmembrane region" description="Helical" evidence="9">
    <location>
        <begin position="83"/>
        <end position="105"/>
    </location>
</feature>
<evidence type="ECO:0000256" key="9">
    <source>
        <dbReference type="SAM" id="Phobius"/>
    </source>
</evidence>
<dbReference type="InterPro" id="IPR017850">
    <property type="entry name" value="Alkaline_phosphatase_core_sf"/>
</dbReference>
<dbReference type="PANTHER" id="PTHR47371:SF3">
    <property type="entry name" value="PHOSPHOGLYCEROL TRANSFERASE I"/>
    <property type="match status" value="1"/>
</dbReference>
<dbReference type="EMBL" id="JACVEL010000009">
    <property type="protein sequence ID" value="MBC9813326.1"/>
    <property type="molecule type" value="Genomic_DNA"/>
</dbReference>
<evidence type="ECO:0000259" key="10">
    <source>
        <dbReference type="Pfam" id="PF00884"/>
    </source>
</evidence>
<dbReference type="Proteomes" id="UP000652681">
    <property type="component" value="Unassembled WGS sequence"/>
</dbReference>
<dbReference type="AlphaFoldDB" id="A0A8J6PK71"/>
<evidence type="ECO:0000256" key="6">
    <source>
        <dbReference type="PIRSR" id="PIRSR005091-1"/>
    </source>
</evidence>
<evidence type="ECO:0000256" key="5">
    <source>
        <dbReference type="ARBA" id="ARBA00023136"/>
    </source>
</evidence>
<feature type="transmembrane region" description="Helical" evidence="9">
    <location>
        <begin position="52"/>
        <end position="71"/>
    </location>
</feature>
<feature type="transmembrane region" description="Helical" evidence="9">
    <location>
        <begin position="12"/>
        <end position="32"/>
    </location>
</feature>
<reference evidence="11" key="1">
    <citation type="submission" date="2020-09" db="EMBL/GenBank/DDBJ databases">
        <title>Taishania pollutisoli gen. nov., sp. nov., Isolated from Tetrabromobisphenol A-Contaminated Soil.</title>
        <authorList>
            <person name="Chen Q."/>
        </authorList>
    </citation>
    <scope>NUCLEOTIDE SEQUENCE</scope>
    <source>
        <strain evidence="11">CZZ-1</strain>
    </source>
</reference>
<proteinExistence type="predicted"/>
<keyword evidence="2" id="KW-1003">Cell membrane</keyword>
<evidence type="ECO:0000256" key="2">
    <source>
        <dbReference type="ARBA" id="ARBA00022475"/>
    </source>
</evidence>
<dbReference type="PIRSF" id="PIRSF005091">
    <property type="entry name" value="Mmb_sulf_HI1246"/>
    <property type="match status" value="1"/>
</dbReference>
<keyword evidence="4 9" id="KW-1133">Transmembrane helix</keyword>
<evidence type="ECO:0000256" key="1">
    <source>
        <dbReference type="ARBA" id="ARBA00004651"/>
    </source>
</evidence>
<dbReference type="PANTHER" id="PTHR47371">
    <property type="entry name" value="LIPOTEICHOIC ACID SYNTHASE"/>
    <property type="match status" value="1"/>
</dbReference>